<name>A0A8H5G5L4_9AGAR</name>
<reference evidence="1 2" key="1">
    <citation type="journal article" date="2020" name="ISME J.">
        <title>Uncovering the hidden diversity of litter-decomposition mechanisms in mushroom-forming fungi.</title>
        <authorList>
            <person name="Floudas D."/>
            <person name="Bentzer J."/>
            <person name="Ahren D."/>
            <person name="Johansson T."/>
            <person name="Persson P."/>
            <person name="Tunlid A."/>
        </authorList>
    </citation>
    <scope>NUCLEOTIDE SEQUENCE [LARGE SCALE GENOMIC DNA]</scope>
    <source>
        <strain evidence="1 2">CBS 291.85</strain>
    </source>
</reference>
<dbReference type="Proteomes" id="UP000559256">
    <property type="component" value="Unassembled WGS sequence"/>
</dbReference>
<comment type="caution">
    <text evidence="1">The sequence shown here is derived from an EMBL/GenBank/DDBJ whole genome shotgun (WGS) entry which is preliminary data.</text>
</comment>
<gene>
    <name evidence="1" type="ORF">D9758_007670</name>
</gene>
<organism evidence="1 2">
    <name type="scientific">Tetrapyrgos nigripes</name>
    <dbReference type="NCBI Taxonomy" id="182062"/>
    <lineage>
        <taxon>Eukaryota</taxon>
        <taxon>Fungi</taxon>
        <taxon>Dikarya</taxon>
        <taxon>Basidiomycota</taxon>
        <taxon>Agaricomycotina</taxon>
        <taxon>Agaricomycetes</taxon>
        <taxon>Agaricomycetidae</taxon>
        <taxon>Agaricales</taxon>
        <taxon>Marasmiineae</taxon>
        <taxon>Marasmiaceae</taxon>
        <taxon>Tetrapyrgos</taxon>
    </lineage>
</organism>
<evidence type="ECO:0000313" key="1">
    <source>
        <dbReference type="EMBL" id="KAF5358615.1"/>
    </source>
</evidence>
<protein>
    <submittedName>
        <fullName evidence="1">Uncharacterized protein</fullName>
    </submittedName>
</protein>
<accession>A0A8H5G5L4</accession>
<keyword evidence="2" id="KW-1185">Reference proteome</keyword>
<sequence>MEVFLYLNVNALASSATGYSIVIFPTRLDRVRNTEDAISATFGECLSCTSPLCIDYVTHQVEGVLVLQTLLQRSTATAWSTHMAV</sequence>
<dbReference type="EMBL" id="JAACJM010000049">
    <property type="protein sequence ID" value="KAF5358615.1"/>
    <property type="molecule type" value="Genomic_DNA"/>
</dbReference>
<proteinExistence type="predicted"/>
<evidence type="ECO:0000313" key="2">
    <source>
        <dbReference type="Proteomes" id="UP000559256"/>
    </source>
</evidence>
<dbReference type="AlphaFoldDB" id="A0A8H5G5L4"/>